<dbReference type="InterPro" id="IPR000873">
    <property type="entry name" value="AMP-dep_synth/lig_dom"/>
</dbReference>
<dbReference type="PANTHER" id="PTHR22754:SF32">
    <property type="entry name" value="DISCO-INTERACTING PROTEIN 2"/>
    <property type="match status" value="1"/>
</dbReference>
<dbReference type="RefSeq" id="WP_176968812.1">
    <property type="nucleotide sequence ID" value="NZ_FNON01000005.1"/>
</dbReference>
<dbReference type="Pfam" id="PF23024">
    <property type="entry name" value="AMP-dom_DIP2-like"/>
    <property type="match status" value="1"/>
</dbReference>
<evidence type="ECO:0000256" key="1">
    <source>
        <dbReference type="ARBA" id="ARBA00006432"/>
    </source>
</evidence>
<dbReference type="Proteomes" id="UP000199515">
    <property type="component" value="Unassembled WGS sequence"/>
</dbReference>
<keyword evidence="2 7" id="KW-0436">Ligase</keyword>
<dbReference type="Gene3D" id="3.40.50.12780">
    <property type="entry name" value="N-terminal domain of ligase-like"/>
    <property type="match status" value="1"/>
</dbReference>
<accession>A0A1H3K4A1</accession>
<proteinExistence type="inferred from homology"/>
<evidence type="ECO:0000259" key="6">
    <source>
        <dbReference type="Pfam" id="PF23024"/>
    </source>
</evidence>
<dbReference type="GO" id="GO:0008610">
    <property type="term" value="P:lipid biosynthetic process"/>
    <property type="evidence" value="ECO:0007669"/>
    <property type="project" value="InterPro"/>
</dbReference>
<dbReference type="CDD" id="cd05931">
    <property type="entry name" value="FAAL"/>
    <property type="match status" value="1"/>
</dbReference>
<dbReference type="GO" id="GO:0006631">
    <property type="term" value="P:fatty acid metabolic process"/>
    <property type="evidence" value="ECO:0007669"/>
    <property type="project" value="UniProtKB-KW"/>
</dbReference>
<dbReference type="Pfam" id="PF00501">
    <property type="entry name" value="AMP-binding"/>
    <property type="match status" value="1"/>
</dbReference>
<reference evidence="7 8" key="1">
    <citation type="submission" date="2016-10" db="EMBL/GenBank/DDBJ databases">
        <authorList>
            <person name="de Groot N.N."/>
        </authorList>
    </citation>
    <scope>NUCLEOTIDE SEQUENCE [LARGE SCALE GENOMIC DNA]</scope>
    <source>
        <strain evidence="7 8">CPCC 202699</strain>
    </source>
</reference>
<gene>
    <name evidence="7" type="ORF">SAMN05421504_105649</name>
</gene>
<evidence type="ECO:0000256" key="2">
    <source>
        <dbReference type="ARBA" id="ARBA00022598"/>
    </source>
</evidence>
<dbReference type="InterPro" id="IPR042099">
    <property type="entry name" value="ANL_N_sf"/>
</dbReference>
<dbReference type="InterPro" id="IPR045851">
    <property type="entry name" value="AMP-bd_C_sf"/>
</dbReference>
<evidence type="ECO:0000259" key="5">
    <source>
        <dbReference type="Pfam" id="PF00501"/>
    </source>
</evidence>
<comment type="similarity">
    <text evidence="1">Belongs to the ATP-dependent AMP-binding enzyme family.</text>
</comment>
<dbReference type="GO" id="GO:0016874">
    <property type="term" value="F:ligase activity"/>
    <property type="evidence" value="ECO:0007669"/>
    <property type="project" value="UniProtKB-KW"/>
</dbReference>
<keyword evidence="3" id="KW-0276">Fatty acid metabolism</keyword>
<dbReference type="STRING" id="589385.SAMN05421504_105649"/>
<evidence type="ECO:0000313" key="7">
    <source>
        <dbReference type="EMBL" id="SDY47006.1"/>
    </source>
</evidence>
<feature type="domain" description="AMP-dependent synthetase/ligase" evidence="5">
    <location>
        <begin position="14"/>
        <end position="409"/>
    </location>
</feature>
<dbReference type="FunFam" id="3.40.50.12780:FF:000013">
    <property type="entry name" value="Long-chain-fatty-acid--AMP ligase FadD32"/>
    <property type="match status" value="1"/>
</dbReference>
<protein>
    <submittedName>
        <fullName evidence="7">Acyl-CoA synthetase (AMP-forming)/AMP-acid ligase II</fullName>
    </submittedName>
</protein>
<dbReference type="InterPro" id="IPR040097">
    <property type="entry name" value="FAAL/FAAC"/>
</dbReference>
<dbReference type="InterPro" id="IPR025110">
    <property type="entry name" value="AMP-bd_C"/>
</dbReference>
<keyword evidence="8" id="KW-1185">Reference proteome</keyword>
<dbReference type="PANTHER" id="PTHR22754">
    <property type="entry name" value="DISCO-INTERACTING PROTEIN 2 DIP2 -RELATED"/>
    <property type="match status" value="1"/>
</dbReference>
<keyword evidence="4" id="KW-0443">Lipid metabolism</keyword>
<organism evidence="7 8">
    <name type="scientific">Amycolatopsis xylanica</name>
    <dbReference type="NCBI Taxonomy" id="589385"/>
    <lineage>
        <taxon>Bacteria</taxon>
        <taxon>Bacillati</taxon>
        <taxon>Actinomycetota</taxon>
        <taxon>Actinomycetes</taxon>
        <taxon>Pseudonocardiales</taxon>
        <taxon>Pseudonocardiaceae</taxon>
        <taxon>Amycolatopsis</taxon>
    </lineage>
</organism>
<dbReference type="GO" id="GO:0071766">
    <property type="term" value="P:Actinobacterium-type cell wall biogenesis"/>
    <property type="evidence" value="ECO:0007669"/>
    <property type="project" value="UniProtKB-ARBA"/>
</dbReference>
<evidence type="ECO:0000256" key="3">
    <source>
        <dbReference type="ARBA" id="ARBA00022832"/>
    </source>
</evidence>
<sequence length="578" mass="62510">MTEHILAAFQRLRATDPDRRLFSFVDEKGQPEASLTVRELGDAADRVVEAVREWGFQPGDRAILVYPPSLDFVGAFLGCLAAGVLPVPVYPPNPFKLKKDLATFTAIVDNCGARGVLTNSFYDRSRTAGTVTSFFSKDAPSWPSLGWYRTDKKKTVSGPVTWHDPGLGDPAFLQYTSGSTATPKGVILTHGNLAHEVTANAADLGLGPDTRGVFWVPQYHDLGLISVICSTIAGNGRTTLMSPMTFLQRPSVWFDVMARVRATHTAAPNFAFELAVRKTTPAQRAAWDLGSLRVVMSAAEPIRPSTVDAFFTAFADTGLKREVFYPAYGLAETSVSVSMGGRAVLTVDKSSLESGKVVAAPDGVTYLGCGRITKPGAVRIVDPATGVPCREDEVGEIWVDSPTKGLGYWGMESGETFHARVDGEDGDYLRTGDLGFFHEDELFITGRLKDLIIVRGRNLYPSDIEDCVRDVHPLVRPGGVAAFAVDHEQGEQLVLFVETKQEKVTAADVDGIVEAVRRQVYDDHQLACHAVVVGKAGTVRKTTSGKVRRLACKQAFVSGEITSSPATIRVSVQQSVEA</sequence>
<dbReference type="EMBL" id="FNON01000005">
    <property type="protein sequence ID" value="SDY47006.1"/>
    <property type="molecule type" value="Genomic_DNA"/>
</dbReference>
<dbReference type="AlphaFoldDB" id="A0A1H3K4A1"/>
<name>A0A1H3K4A1_9PSEU</name>
<dbReference type="SUPFAM" id="SSF56801">
    <property type="entry name" value="Acetyl-CoA synthetase-like"/>
    <property type="match status" value="1"/>
</dbReference>
<feature type="domain" description="AMP-binding enzyme C-terminal" evidence="6">
    <location>
        <begin position="450"/>
        <end position="562"/>
    </location>
</feature>
<evidence type="ECO:0000313" key="8">
    <source>
        <dbReference type="Proteomes" id="UP000199515"/>
    </source>
</evidence>
<evidence type="ECO:0000256" key="4">
    <source>
        <dbReference type="ARBA" id="ARBA00023098"/>
    </source>
</evidence>
<dbReference type="Gene3D" id="3.30.300.30">
    <property type="match status" value="1"/>
</dbReference>